<proteinExistence type="predicted"/>
<dbReference type="OrthoDB" id="6886737at2"/>
<dbReference type="RefSeq" id="WP_062544424.1">
    <property type="nucleotide sequence ID" value="NZ_CP012643.1"/>
</dbReference>
<dbReference type="AlphaFoldDB" id="A0A0P0CZD7"/>
<dbReference type="InterPro" id="IPR006311">
    <property type="entry name" value="TAT_signal"/>
</dbReference>
<accession>A0A0P0CZD7</accession>
<dbReference type="EMBL" id="CP012643">
    <property type="protein sequence ID" value="ALI99897.1"/>
    <property type="molecule type" value="Genomic_DNA"/>
</dbReference>
<dbReference type="STRING" id="512763.DC20_14100"/>
<evidence type="ECO:0000313" key="2">
    <source>
        <dbReference type="Proteomes" id="UP000061382"/>
    </source>
</evidence>
<dbReference type="InterPro" id="IPR019546">
    <property type="entry name" value="TAT_signal_bac_arc"/>
</dbReference>
<reference evidence="1 2" key="1">
    <citation type="submission" date="2015-08" db="EMBL/GenBank/DDBJ databases">
        <title>Complete genome sequence of Rufibacter tibetensis strain 1351t, a radiation-resistant bacterium from tibet plateau.</title>
        <authorList>
            <person name="Dai J."/>
        </authorList>
    </citation>
    <scope>NUCLEOTIDE SEQUENCE [LARGE SCALE GENOMIC DNA]</scope>
    <source>
        <strain evidence="1 2">1351</strain>
    </source>
</reference>
<organism evidence="1 2">
    <name type="scientific">Rufibacter tibetensis</name>
    <dbReference type="NCBI Taxonomy" id="512763"/>
    <lineage>
        <taxon>Bacteria</taxon>
        <taxon>Pseudomonadati</taxon>
        <taxon>Bacteroidota</taxon>
        <taxon>Cytophagia</taxon>
        <taxon>Cytophagales</taxon>
        <taxon>Hymenobacteraceae</taxon>
        <taxon>Rufibacter</taxon>
    </lineage>
</organism>
<dbReference type="PROSITE" id="PS51318">
    <property type="entry name" value="TAT"/>
    <property type="match status" value="1"/>
</dbReference>
<sequence length="159" mass="18364">MTQLKDSPTEDKKKKGNMNRRSFLKLTGLAGAALITLPSLGYVYTSNQDAAVGIILDELKYLKLDKKGVEQFVQNYFQNHYVKDSLRAQINLKSIYFLDLNIQKSEMVTKMVQDYLLSTDFFMNKMDETKTVKYMGVYTPYKRPCANPFSSFYYPQVST</sequence>
<dbReference type="KEGG" id="rti:DC20_14100"/>
<dbReference type="Proteomes" id="UP000061382">
    <property type="component" value="Chromosome"/>
</dbReference>
<dbReference type="PATRIC" id="fig|512763.3.peg.3095"/>
<keyword evidence="2" id="KW-1185">Reference proteome</keyword>
<name>A0A0P0CZD7_9BACT</name>
<dbReference type="NCBIfam" id="TIGR01409">
    <property type="entry name" value="TAT_signal_seq"/>
    <property type="match status" value="1"/>
</dbReference>
<protein>
    <submittedName>
        <fullName evidence="1">Uncharacterized protein</fullName>
    </submittedName>
</protein>
<evidence type="ECO:0000313" key="1">
    <source>
        <dbReference type="EMBL" id="ALI99897.1"/>
    </source>
</evidence>
<gene>
    <name evidence="1" type="ORF">DC20_14100</name>
</gene>